<evidence type="ECO:0000313" key="4">
    <source>
        <dbReference type="EMBL" id="SFK25415.1"/>
    </source>
</evidence>
<dbReference type="SUPFAM" id="SSF51735">
    <property type="entry name" value="NAD(P)-binding Rossmann-fold domains"/>
    <property type="match status" value="1"/>
</dbReference>
<gene>
    <name evidence="4" type="ORF">SAMN04488498_104108</name>
</gene>
<dbReference type="InterPro" id="IPR036291">
    <property type="entry name" value="NAD(P)-bd_dom_sf"/>
</dbReference>
<feature type="domain" description="Ketoreductase" evidence="3">
    <location>
        <begin position="9"/>
        <end position="216"/>
    </location>
</feature>
<dbReference type="FunFam" id="3.40.50.720:FF:000173">
    <property type="entry name" value="3-oxoacyl-[acyl-carrier protein] reductase"/>
    <property type="match status" value="1"/>
</dbReference>
<dbReference type="InterPro" id="IPR020904">
    <property type="entry name" value="Sc_DH/Rdtase_CS"/>
</dbReference>
<protein>
    <submittedName>
        <fullName evidence="4">Glucose 1-dehydrogenase</fullName>
    </submittedName>
</protein>
<evidence type="ECO:0000259" key="3">
    <source>
        <dbReference type="SMART" id="SM00822"/>
    </source>
</evidence>
<dbReference type="InterPro" id="IPR057326">
    <property type="entry name" value="KR_dom"/>
</dbReference>
<organism evidence="4 5">
    <name type="scientific">Neomesorhizobium albiziae</name>
    <dbReference type="NCBI Taxonomy" id="335020"/>
    <lineage>
        <taxon>Bacteria</taxon>
        <taxon>Pseudomonadati</taxon>
        <taxon>Pseudomonadota</taxon>
        <taxon>Alphaproteobacteria</taxon>
        <taxon>Hyphomicrobiales</taxon>
        <taxon>Phyllobacteriaceae</taxon>
        <taxon>Neomesorhizobium</taxon>
    </lineage>
</organism>
<keyword evidence="5" id="KW-1185">Reference proteome</keyword>
<dbReference type="PRINTS" id="PR00080">
    <property type="entry name" value="SDRFAMILY"/>
</dbReference>
<comment type="similarity">
    <text evidence="1">Belongs to the short-chain dehydrogenases/reductases (SDR) family.</text>
</comment>
<dbReference type="SMART" id="SM00822">
    <property type="entry name" value="PKS_KR"/>
    <property type="match status" value="1"/>
</dbReference>
<dbReference type="RefSeq" id="WP_431311654.1">
    <property type="nucleotide sequence ID" value="NZ_BSPE01000007.1"/>
</dbReference>
<dbReference type="PANTHER" id="PTHR48107:SF7">
    <property type="entry name" value="RE15974P"/>
    <property type="match status" value="1"/>
</dbReference>
<dbReference type="Gene3D" id="3.40.50.720">
    <property type="entry name" value="NAD(P)-binding Rossmann-like Domain"/>
    <property type="match status" value="1"/>
</dbReference>
<dbReference type="EMBL" id="FOSL01000004">
    <property type="protein sequence ID" value="SFK25415.1"/>
    <property type="molecule type" value="Genomic_DNA"/>
</dbReference>
<dbReference type="PROSITE" id="PS00061">
    <property type="entry name" value="ADH_SHORT"/>
    <property type="match status" value="1"/>
</dbReference>
<reference evidence="4 5" key="1">
    <citation type="submission" date="2016-10" db="EMBL/GenBank/DDBJ databases">
        <authorList>
            <person name="Varghese N."/>
            <person name="Submissions S."/>
        </authorList>
    </citation>
    <scope>NUCLEOTIDE SEQUENCE [LARGE SCALE GENOMIC DNA]</scope>
    <source>
        <strain evidence="4 5">DSM 21822</strain>
    </source>
</reference>
<accession>A0A1I3Y0U3</accession>
<evidence type="ECO:0000256" key="2">
    <source>
        <dbReference type="ARBA" id="ARBA00023002"/>
    </source>
</evidence>
<dbReference type="Pfam" id="PF13561">
    <property type="entry name" value="adh_short_C2"/>
    <property type="match status" value="1"/>
</dbReference>
<dbReference type="AlphaFoldDB" id="A0A1I3Y0U3"/>
<name>A0A1I3Y0U3_9HYPH</name>
<evidence type="ECO:0000256" key="1">
    <source>
        <dbReference type="ARBA" id="ARBA00006484"/>
    </source>
</evidence>
<dbReference type="PRINTS" id="PR00081">
    <property type="entry name" value="GDHRDH"/>
</dbReference>
<dbReference type="InterPro" id="IPR002347">
    <property type="entry name" value="SDR_fam"/>
</dbReference>
<sequence>MPGVSGGAKTVLVTGGGRGIGAAVCRFAAGAGYRVAVNYAANEASAEALVRAIEAGGGEAVAFKGDVGSEADVLAMFEAVDRRFGRLDALVNNAGVVDRKQRVDEMDLARLERMMRINVIGSFLCAREAIKRMSTRHGGQGGAIVNVSSVAALLGGPGEYVDYAASKGAIDTFTVGLSKEVATEGIRVNAVRPGIIDTEIHASGGQPGRAAAMRDVVPMKREGTADEVARAILWLLSNEATYITGALLNVSGGR</sequence>
<dbReference type="Proteomes" id="UP000323300">
    <property type="component" value="Unassembled WGS sequence"/>
</dbReference>
<evidence type="ECO:0000313" key="5">
    <source>
        <dbReference type="Proteomes" id="UP000323300"/>
    </source>
</evidence>
<keyword evidence="2" id="KW-0560">Oxidoreductase</keyword>
<dbReference type="PANTHER" id="PTHR48107">
    <property type="entry name" value="NADPH-DEPENDENT ALDEHYDE REDUCTASE-LIKE PROTEIN, CHLOROPLASTIC-RELATED"/>
    <property type="match status" value="1"/>
</dbReference>
<proteinExistence type="inferred from homology"/>
<dbReference type="GO" id="GO:0016614">
    <property type="term" value="F:oxidoreductase activity, acting on CH-OH group of donors"/>
    <property type="evidence" value="ECO:0007669"/>
    <property type="project" value="UniProtKB-ARBA"/>
</dbReference>